<dbReference type="PROSITE" id="PS51354">
    <property type="entry name" value="GLUTAREDOXIN_2"/>
    <property type="match status" value="1"/>
</dbReference>
<evidence type="ECO:0000259" key="1">
    <source>
        <dbReference type="PROSITE" id="PS50404"/>
    </source>
</evidence>
<dbReference type="SUPFAM" id="SSF47616">
    <property type="entry name" value="GST C-terminal domain-like"/>
    <property type="match status" value="1"/>
</dbReference>
<reference evidence="3" key="1">
    <citation type="submission" date="2021-01" db="EMBL/GenBank/DDBJ databases">
        <authorList>
            <person name="Corre E."/>
            <person name="Pelletier E."/>
            <person name="Niang G."/>
            <person name="Scheremetjew M."/>
            <person name="Finn R."/>
            <person name="Kale V."/>
            <person name="Holt S."/>
            <person name="Cochrane G."/>
            <person name="Meng A."/>
            <person name="Brown T."/>
            <person name="Cohen L."/>
        </authorList>
    </citation>
    <scope>NUCLEOTIDE SEQUENCE</scope>
    <source>
        <strain evidence="3">CCMP 769</strain>
    </source>
</reference>
<feature type="domain" description="GST N-terminal" evidence="1">
    <location>
        <begin position="83"/>
        <end position="166"/>
    </location>
</feature>
<dbReference type="PROSITE" id="PS50405">
    <property type="entry name" value="GST_CTER"/>
    <property type="match status" value="1"/>
</dbReference>
<accession>A0A7S2ZGM5</accession>
<evidence type="ECO:0000259" key="2">
    <source>
        <dbReference type="PROSITE" id="PS50405"/>
    </source>
</evidence>
<evidence type="ECO:0000313" key="3">
    <source>
        <dbReference type="EMBL" id="CAE0039481.1"/>
    </source>
</evidence>
<dbReference type="InterPro" id="IPR050983">
    <property type="entry name" value="GST_Omega/HSP26"/>
</dbReference>
<dbReference type="InterPro" id="IPR004045">
    <property type="entry name" value="Glutathione_S-Trfase_N"/>
</dbReference>
<evidence type="ECO:0008006" key="4">
    <source>
        <dbReference type="Google" id="ProtNLM"/>
    </source>
</evidence>
<dbReference type="InterPro" id="IPR010987">
    <property type="entry name" value="Glutathione-S-Trfase_C-like"/>
</dbReference>
<feature type="domain" description="GST C-terminal" evidence="2">
    <location>
        <begin position="175"/>
        <end position="303"/>
    </location>
</feature>
<dbReference type="InterPro" id="IPR036249">
    <property type="entry name" value="Thioredoxin-like_sf"/>
</dbReference>
<dbReference type="Pfam" id="PF13409">
    <property type="entry name" value="GST_N_2"/>
    <property type="match status" value="1"/>
</dbReference>
<dbReference type="AlphaFoldDB" id="A0A7S2ZGM5"/>
<dbReference type="Gene3D" id="3.40.30.10">
    <property type="entry name" value="Glutaredoxin"/>
    <property type="match status" value="1"/>
</dbReference>
<dbReference type="CDD" id="cd00570">
    <property type="entry name" value="GST_N_family"/>
    <property type="match status" value="1"/>
</dbReference>
<organism evidence="3">
    <name type="scientific">Rhodosorus marinus</name>
    <dbReference type="NCBI Taxonomy" id="101924"/>
    <lineage>
        <taxon>Eukaryota</taxon>
        <taxon>Rhodophyta</taxon>
        <taxon>Stylonematophyceae</taxon>
        <taxon>Stylonematales</taxon>
        <taxon>Stylonemataceae</taxon>
        <taxon>Rhodosorus</taxon>
    </lineage>
</organism>
<gene>
    <name evidence="3" type="ORF">RMAR00112_LOCUS7440</name>
</gene>
<sequence length="485" mass="55113">MKGVGFCINAGRWHSSRRSRIGQSAMNTDPSWDLVREGVRDFGAQYGIYVGNYLGEENPNGVLRPANTKDGSVRLFGRKEEDVRVTLYRDPAYWCPYCQRITLQLEHKRIPYRMRMINMRCYGPKPEYYLRKVPSGLLPAVELNGKFITESVDIMFLIESSFPEFTPLLPKEGTGLDTPYLVRALMSLERDCFGLWCQWMFRPFGSESNKSAFVRGLDAWSQALEKIDSSGPFLLGAEACLVDLMAIPFFERYTATSVYWKGFRIREEYPAIDRWMAAFEHKIEAFRVTKADFYSTVHDIPPQYGKAFSDEGSEEFRRFVDGLGCSWTLPMSALDDNYPEEDRSAKASELEYRIEAAASVARNAEKIAQFALRGVGKRPRTVTAPLADPDATPGNHQTEVEHALRLIILLLISGNGKLDTSQIEASKRREVATSLAYMRDRIGVPRDMSFGSARQLRAHINRFNEILLGTPAWEELRAKLAVEKA</sequence>
<dbReference type="PROSITE" id="PS50404">
    <property type="entry name" value="GST_NTER"/>
    <property type="match status" value="1"/>
</dbReference>
<dbReference type="SUPFAM" id="SSF52833">
    <property type="entry name" value="Thioredoxin-like"/>
    <property type="match status" value="1"/>
</dbReference>
<dbReference type="Pfam" id="PF13410">
    <property type="entry name" value="GST_C_2"/>
    <property type="match status" value="1"/>
</dbReference>
<protein>
    <recommendedName>
        <fullName evidence="4">GST N-terminal domain-containing protein</fullName>
    </recommendedName>
</protein>
<dbReference type="GO" id="GO:0005737">
    <property type="term" value="C:cytoplasm"/>
    <property type="evidence" value="ECO:0007669"/>
    <property type="project" value="TreeGrafter"/>
</dbReference>
<dbReference type="EMBL" id="HBHW01009798">
    <property type="protein sequence ID" value="CAE0039481.1"/>
    <property type="molecule type" value="Transcribed_RNA"/>
</dbReference>
<dbReference type="InterPro" id="IPR036282">
    <property type="entry name" value="Glutathione-S-Trfase_C_sf"/>
</dbReference>
<dbReference type="PANTHER" id="PTHR43968">
    <property type="match status" value="1"/>
</dbReference>
<dbReference type="PANTHER" id="PTHR43968:SF14">
    <property type="entry name" value="GLUTATHIONE S-TRANSFERASE"/>
    <property type="match status" value="1"/>
</dbReference>
<dbReference type="Gene3D" id="1.20.1050.10">
    <property type="match status" value="1"/>
</dbReference>
<name>A0A7S2ZGM5_9RHOD</name>
<proteinExistence type="predicted"/>